<feature type="transmembrane region" description="Helical" evidence="2">
    <location>
        <begin position="183"/>
        <end position="201"/>
    </location>
</feature>
<keyword evidence="4" id="KW-1185">Reference proteome</keyword>
<dbReference type="Pfam" id="PF04854">
    <property type="entry name" value="DUF624"/>
    <property type="match status" value="1"/>
</dbReference>
<keyword evidence="2" id="KW-0472">Membrane</keyword>
<dbReference type="InterPro" id="IPR006938">
    <property type="entry name" value="DUF624"/>
</dbReference>
<accession>A0A229P4B0</accession>
<organism evidence="3 4">
    <name type="scientific">Paenibacillus herberti</name>
    <dbReference type="NCBI Taxonomy" id="1619309"/>
    <lineage>
        <taxon>Bacteria</taxon>
        <taxon>Bacillati</taxon>
        <taxon>Bacillota</taxon>
        <taxon>Bacilli</taxon>
        <taxon>Bacillales</taxon>
        <taxon>Paenibacillaceae</taxon>
        <taxon>Paenibacillus</taxon>
    </lineage>
</organism>
<dbReference type="EMBL" id="NMUQ01000001">
    <property type="protein sequence ID" value="OXM16901.1"/>
    <property type="molecule type" value="Genomic_DNA"/>
</dbReference>
<keyword evidence="2" id="KW-1133">Transmembrane helix</keyword>
<proteinExistence type="predicted"/>
<name>A0A229P4B0_9BACL</name>
<feature type="coiled-coil region" evidence="1">
    <location>
        <begin position="225"/>
        <end position="259"/>
    </location>
</feature>
<feature type="transmembrane region" description="Helical" evidence="2">
    <location>
        <begin position="207"/>
        <end position="228"/>
    </location>
</feature>
<reference evidence="3 4" key="1">
    <citation type="submission" date="2017-07" db="EMBL/GenBank/DDBJ databases">
        <title>Paenibacillus herberti R33 genome sequencing and assembly.</title>
        <authorList>
            <person name="Su W."/>
        </authorList>
    </citation>
    <scope>NUCLEOTIDE SEQUENCE [LARGE SCALE GENOMIC DNA]</scope>
    <source>
        <strain evidence="3 4">R33</strain>
    </source>
</reference>
<comment type="caution">
    <text evidence="3">The sequence shown here is derived from an EMBL/GenBank/DDBJ whole genome shotgun (WGS) entry which is preliminary data.</text>
</comment>
<evidence type="ECO:0000256" key="2">
    <source>
        <dbReference type="SAM" id="Phobius"/>
    </source>
</evidence>
<feature type="transmembrane region" description="Helical" evidence="2">
    <location>
        <begin position="138"/>
        <end position="162"/>
    </location>
</feature>
<evidence type="ECO:0000313" key="3">
    <source>
        <dbReference type="EMBL" id="OXM16901.1"/>
    </source>
</evidence>
<gene>
    <name evidence="3" type="ORF">CGZ75_09705</name>
</gene>
<evidence type="ECO:0008006" key="5">
    <source>
        <dbReference type="Google" id="ProtNLM"/>
    </source>
</evidence>
<evidence type="ECO:0000313" key="4">
    <source>
        <dbReference type="Proteomes" id="UP000215145"/>
    </source>
</evidence>
<feature type="transmembrane region" description="Helical" evidence="2">
    <location>
        <begin position="106"/>
        <end position="126"/>
    </location>
</feature>
<keyword evidence="1" id="KW-0175">Coiled coil</keyword>
<dbReference type="AlphaFoldDB" id="A0A229P4B0"/>
<dbReference type="OrthoDB" id="2182676at2"/>
<dbReference type="Proteomes" id="UP000215145">
    <property type="component" value="Unassembled WGS sequence"/>
</dbReference>
<evidence type="ECO:0000256" key="1">
    <source>
        <dbReference type="SAM" id="Coils"/>
    </source>
</evidence>
<sequence>MEMKGVMGGFYRISEWIMRLAVINLLWIICSIPFAFLVLTAFLSTGVEGVDVTQSFFSWIFLAILASPFTLFPATTAMFGVARKWVMGDVDVPLFKTYFRNYKENYLQSMIGGILYALLFAIMIVDYRVYMNNPSLQIVSYIFIGLMLLLSISVFNFFSMVVHYHMKTFQLLKNAILITIGRPFRSFSTAIVSGFVFYISFTKFTFLIPFFMGSIIAYFAFWNFYLVYQKVQDQMEAKKRQAEEEADLVDNELEKGTKK</sequence>
<keyword evidence="2" id="KW-0812">Transmembrane</keyword>
<feature type="transmembrane region" description="Helical" evidence="2">
    <location>
        <begin position="56"/>
        <end position="79"/>
    </location>
</feature>
<protein>
    <recommendedName>
        <fullName evidence="5">DUF624 domain-containing protein</fullName>
    </recommendedName>
</protein>
<dbReference type="RefSeq" id="WP_089523982.1">
    <property type="nucleotide sequence ID" value="NZ_NMUQ01000001.1"/>
</dbReference>
<feature type="transmembrane region" description="Helical" evidence="2">
    <location>
        <begin position="21"/>
        <end position="44"/>
    </location>
</feature>